<protein>
    <submittedName>
        <fullName evidence="6">Exo-poly-alpha-D-galacturonosidase</fullName>
    </submittedName>
</protein>
<keyword evidence="7" id="KW-1185">Reference proteome</keyword>
<evidence type="ECO:0000256" key="1">
    <source>
        <dbReference type="ARBA" id="ARBA00008834"/>
    </source>
</evidence>
<dbReference type="Pfam" id="PF00295">
    <property type="entry name" value="Glyco_hydro_28"/>
    <property type="match status" value="1"/>
</dbReference>
<dbReference type="PANTHER" id="PTHR31339:SF9">
    <property type="entry name" value="PLASMIN AND FIBRONECTIN-BINDING PROTEIN A"/>
    <property type="match status" value="1"/>
</dbReference>
<evidence type="ECO:0000256" key="2">
    <source>
        <dbReference type="ARBA" id="ARBA00022801"/>
    </source>
</evidence>
<evidence type="ECO:0000313" key="7">
    <source>
        <dbReference type="Proteomes" id="UP000824633"/>
    </source>
</evidence>
<organism evidence="6 7">
    <name type="scientific">Clostridium gelidum</name>
    <dbReference type="NCBI Taxonomy" id="704125"/>
    <lineage>
        <taxon>Bacteria</taxon>
        <taxon>Bacillati</taxon>
        <taxon>Bacillota</taxon>
        <taxon>Clostridia</taxon>
        <taxon>Eubacteriales</taxon>
        <taxon>Clostridiaceae</taxon>
        <taxon>Clostridium</taxon>
    </lineage>
</organism>
<dbReference type="InterPro" id="IPR024535">
    <property type="entry name" value="RHGA/B-epi-like_pectate_lyase"/>
</dbReference>
<dbReference type="RefSeq" id="WP_224037393.1">
    <property type="nucleotide sequence ID" value="NZ_AP024849.1"/>
</dbReference>
<dbReference type="Gene3D" id="2.160.20.10">
    <property type="entry name" value="Single-stranded right-handed beta-helix, Pectin lyase-like"/>
    <property type="match status" value="1"/>
</dbReference>
<comment type="similarity">
    <text evidence="1 4">Belongs to the glycosyl hydrolase 28 family.</text>
</comment>
<sequence>MKMKFRKSKIILSATVILILIGLLTFKKYSAYAQNVSIPKNPKIISQSITNEKATLIWEKPDKYDNIKNYNIYQDGQKIGDANSGSTIAKEYFDRFYNDASNSNAVKISVHNYTVKNLKPNTEYHFTIRSIDNEGKESQDSQTVNLKTDDTLKIFNIEDFGAKGDGTTINTKEIQKAINECSKDGEVLIPKGKVFKTGSISLKSEMTLKVEGTLLGSENADDYPYGDSSKVTKASSLINTKSGSKNIRIVGLGVIDGNGWKENKEEKDPNGFFLSKESSLKTVTQNGILAAAQYKKAIEKYGFSPKDSYSTRSNLLDMGAVTNLYIGDGLTLRNPSQHTESNSSSNNVVLNGVKLETFNCNNGDGTGLGGGRGLIVVDSVLDTGDDDIVFNAGKGEKDSKNNPTGDIWIFDNYFGRGHGAVVCGSYTAAWIENILAEDNILNGTGTGLRCKSSQGTGGGARNITFRDTAMKNLTDLGGQPFIFTSQYNGDSPSDPVSASPIFHDITIENCSVDGASGNAILIEGLKDGCHNNIKFNNITFKGTKPAILDYAENCTFKDVKFDDSIINPWEITNSTGLKFEGTTKVNK</sequence>
<evidence type="ECO:0000313" key="6">
    <source>
        <dbReference type="EMBL" id="BCZ45850.1"/>
    </source>
</evidence>
<dbReference type="EMBL" id="AP024849">
    <property type="protein sequence ID" value="BCZ45850.1"/>
    <property type="molecule type" value="Genomic_DNA"/>
</dbReference>
<evidence type="ECO:0000256" key="4">
    <source>
        <dbReference type="RuleBase" id="RU361169"/>
    </source>
</evidence>
<proteinExistence type="inferred from homology"/>
<dbReference type="InterPro" id="IPR051801">
    <property type="entry name" value="GH28_Enzymes"/>
</dbReference>
<dbReference type="InterPro" id="IPR003961">
    <property type="entry name" value="FN3_dom"/>
</dbReference>
<reference evidence="7" key="1">
    <citation type="submission" date="2021-07" db="EMBL/GenBank/DDBJ databases">
        <title>Complete genome sequencing of a Clostridium isolate.</title>
        <authorList>
            <person name="Ueki A."/>
            <person name="Tonouchi A."/>
        </authorList>
    </citation>
    <scope>NUCLEOTIDE SEQUENCE [LARGE SCALE GENOMIC DNA]</scope>
    <source>
        <strain evidence="7">C5S11</strain>
    </source>
</reference>
<name>A0ABM7TA63_9CLOT</name>
<dbReference type="InterPro" id="IPR036116">
    <property type="entry name" value="FN3_sf"/>
</dbReference>
<dbReference type="InterPro" id="IPR000743">
    <property type="entry name" value="Glyco_hydro_28"/>
</dbReference>
<dbReference type="SUPFAM" id="SSF49265">
    <property type="entry name" value="Fibronectin type III"/>
    <property type="match status" value="1"/>
</dbReference>
<dbReference type="SUPFAM" id="SSF51126">
    <property type="entry name" value="Pectin lyase-like"/>
    <property type="match status" value="1"/>
</dbReference>
<gene>
    <name evidence="6" type="primary">pehX</name>
    <name evidence="6" type="ORF">psyc5s11_19170</name>
</gene>
<dbReference type="SMART" id="SM00060">
    <property type="entry name" value="FN3"/>
    <property type="match status" value="1"/>
</dbReference>
<dbReference type="CDD" id="cd00063">
    <property type="entry name" value="FN3"/>
    <property type="match status" value="1"/>
</dbReference>
<keyword evidence="2 4" id="KW-0378">Hydrolase</keyword>
<dbReference type="Proteomes" id="UP000824633">
    <property type="component" value="Chromosome"/>
</dbReference>
<dbReference type="InterPro" id="IPR012334">
    <property type="entry name" value="Pectin_lyas_fold"/>
</dbReference>
<dbReference type="InterPro" id="IPR011050">
    <property type="entry name" value="Pectin_lyase_fold/virulence"/>
</dbReference>
<keyword evidence="3 4" id="KW-0326">Glycosidase</keyword>
<dbReference type="Pfam" id="PF12708">
    <property type="entry name" value="Pect-lyase_RHGA_epim"/>
    <property type="match status" value="1"/>
</dbReference>
<dbReference type="Gene3D" id="2.60.40.10">
    <property type="entry name" value="Immunoglobulins"/>
    <property type="match status" value="1"/>
</dbReference>
<feature type="domain" description="Fibronectin type-III" evidence="5">
    <location>
        <begin position="38"/>
        <end position="151"/>
    </location>
</feature>
<accession>A0ABM7TA63</accession>
<dbReference type="InterPro" id="IPR013783">
    <property type="entry name" value="Ig-like_fold"/>
</dbReference>
<evidence type="ECO:0000256" key="3">
    <source>
        <dbReference type="ARBA" id="ARBA00023295"/>
    </source>
</evidence>
<dbReference type="PROSITE" id="PS50853">
    <property type="entry name" value="FN3"/>
    <property type="match status" value="1"/>
</dbReference>
<dbReference type="Pfam" id="PF00041">
    <property type="entry name" value="fn3"/>
    <property type="match status" value="1"/>
</dbReference>
<dbReference type="PANTHER" id="PTHR31339">
    <property type="entry name" value="PECTIN LYASE-RELATED"/>
    <property type="match status" value="1"/>
</dbReference>
<evidence type="ECO:0000259" key="5">
    <source>
        <dbReference type="PROSITE" id="PS50853"/>
    </source>
</evidence>